<dbReference type="Proteomes" id="UP000078595">
    <property type="component" value="Chromosome 6"/>
</dbReference>
<sequence length="331" mass="37564">MEDLVHLHPSDQRLAPLIQTLPKEIQYLILSSFATRSFDHLKCVSNLNSQYNILFSPKLYRSIELDGDKVNSCLPILWSIDAIGRQHISDSDTTCSLPTNADCVYRERHKRFDIIAGSTRKLIISHSEVIKALARILRKSENHNLFSRVEELAIRQTRDDTTPKLQAQNIMHHPNSSAISTIVDKLSPQKVCLDLGLPFAITWRKIVHKIGDQICARDSKIKELSHHGAPISNLEVKLVIIDGIEIQRFYLEDYIAPSIGQTSLRIFYELGNPPSGRSRTWPREIHVYASWPANRGLPLELADSNIPGMAYLRRVTVLHDFGHGHLCEICS</sequence>
<dbReference type="GeneID" id="28969279"/>
<evidence type="ECO:0008006" key="4">
    <source>
        <dbReference type="Google" id="ProtNLM"/>
    </source>
</evidence>
<reference evidence="1" key="1">
    <citation type="submission" date="2013-07" db="EMBL/GenBank/DDBJ databases">
        <title>The Genome Sequence of Cryptococcus dejecticola CBS10117.</title>
        <authorList>
            <consortium name="The Broad Institute Genome Sequencing Platform"/>
            <person name="Cuomo C."/>
            <person name="Litvintseva A."/>
            <person name="Chen Y."/>
            <person name="Heitman J."/>
            <person name="Sun S."/>
            <person name="Springer D."/>
            <person name="Dromer F."/>
            <person name="Young S.K."/>
            <person name="Zeng Q."/>
            <person name="Gargeya S."/>
            <person name="Fitzgerald M."/>
            <person name="Abouelleil A."/>
            <person name="Alvarado L."/>
            <person name="Berlin A.M."/>
            <person name="Chapman S.B."/>
            <person name="Dewar J."/>
            <person name="Goldberg J."/>
            <person name="Griggs A."/>
            <person name="Gujja S."/>
            <person name="Hansen M."/>
            <person name="Howarth C."/>
            <person name="Imamovic A."/>
            <person name="Larimer J."/>
            <person name="McCowan C."/>
            <person name="Murphy C."/>
            <person name="Pearson M."/>
            <person name="Priest M."/>
            <person name="Roberts A."/>
            <person name="Saif S."/>
            <person name="Shea T."/>
            <person name="Sykes S."/>
            <person name="Wortman J."/>
            <person name="Nusbaum C."/>
            <person name="Birren B."/>
        </authorList>
    </citation>
    <scope>NUCLEOTIDE SEQUENCE [LARGE SCALE GENOMIC DNA]</scope>
    <source>
        <strain evidence="1">CBS 10117</strain>
    </source>
</reference>
<dbReference type="EMBL" id="KI894032">
    <property type="protein sequence ID" value="OBR84721.1"/>
    <property type="molecule type" value="Genomic_DNA"/>
</dbReference>
<dbReference type="RefSeq" id="XP_018262563.1">
    <property type="nucleotide sequence ID" value="XM_018408872.1"/>
</dbReference>
<dbReference type="AlphaFoldDB" id="A0A1A6A3U7"/>
<dbReference type="VEuPathDB" id="FungiDB:I303_05580"/>
<proteinExistence type="predicted"/>
<dbReference type="EMBL" id="CP144535">
    <property type="protein sequence ID" value="WWC62379.1"/>
    <property type="molecule type" value="Genomic_DNA"/>
</dbReference>
<evidence type="ECO:0000313" key="1">
    <source>
        <dbReference type="EMBL" id="OBR84721.1"/>
    </source>
</evidence>
<keyword evidence="3" id="KW-1185">Reference proteome</keyword>
<reference evidence="2" key="2">
    <citation type="submission" date="2013-07" db="EMBL/GenBank/DDBJ databases">
        <authorList>
            <consortium name="The Broad Institute Genome Sequencing Platform"/>
            <person name="Cuomo C."/>
            <person name="Litvintseva A."/>
            <person name="Chen Y."/>
            <person name="Heitman J."/>
            <person name="Sun S."/>
            <person name="Springer D."/>
            <person name="Dromer F."/>
            <person name="Young S.K."/>
            <person name="Zeng Q."/>
            <person name="Gargeya S."/>
            <person name="Fitzgerald M."/>
            <person name="Abouelleil A."/>
            <person name="Alvarado L."/>
            <person name="Berlin A.M."/>
            <person name="Chapman S.B."/>
            <person name="Dewar J."/>
            <person name="Goldberg J."/>
            <person name="Griggs A."/>
            <person name="Gujja S."/>
            <person name="Hansen M."/>
            <person name="Howarth C."/>
            <person name="Imamovic A."/>
            <person name="Larimer J."/>
            <person name="McCowan C."/>
            <person name="Murphy C."/>
            <person name="Pearson M."/>
            <person name="Priest M."/>
            <person name="Roberts A."/>
            <person name="Saif S."/>
            <person name="Shea T."/>
            <person name="Sykes S."/>
            <person name="Wortman J."/>
            <person name="Nusbaum C."/>
            <person name="Birren B."/>
        </authorList>
    </citation>
    <scope>NUCLEOTIDE SEQUENCE</scope>
    <source>
        <strain evidence="2">CBS 10117</strain>
    </source>
</reference>
<evidence type="ECO:0000313" key="2">
    <source>
        <dbReference type="EMBL" id="WWC62379.1"/>
    </source>
</evidence>
<organism evidence="1">
    <name type="scientific">Kwoniella dejecticola CBS 10117</name>
    <dbReference type="NCBI Taxonomy" id="1296121"/>
    <lineage>
        <taxon>Eukaryota</taxon>
        <taxon>Fungi</taxon>
        <taxon>Dikarya</taxon>
        <taxon>Basidiomycota</taxon>
        <taxon>Agaricomycotina</taxon>
        <taxon>Tremellomycetes</taxon>
        <taxon>Tremellales</taxon>
        <taxon>Cryptococcaceae</taxon>
        <taxon>Kwoniella</taxon>
    </lineage>
</organism>
<evidence type="ECO:0000313" key="3">
    <source>
        <dbReference type="Proteomes" id="UP000078595"/>
    </source>
</evidence>
<protein>
    <recommendedName>
        <fullName evidence="4">F-box domain-containing protein</fullName>
    </recommendedName>
</protein>
<dbReference type="KEGG" id="kdj:28969279"/>
<name>A0A1A6A3U7_9TREE</name>
<accession>A0A1A6A3U7</accession>
<reference evidence="2" key="3">
    <citation type="submission" date="2024-02" db="EMBL/GenBank/DDBJ databases">
        <title>Comparative genomics of Cryptococcus and Kwoniella reveals pathogenesis evolution and contrasting modes of karyotype evolution via chromosome fusion or intercentromeric recombination.</title>
        <authorList>
            <person name="Coelho M.A."/>
            <person name="David-Palma M."/>
            <person name="Shea T."/>
            <person name="Bowers K."/>
            <person name="McGinley-Smith S."/>
            <person name="Mohammad A.W."/>
            <person name="Gnirke A."/>
            <person name="Yurkov A.M."/>
            <person name="Nowrousian M."/>
            <person name="Sun S."/>
            <person name="Cuomo C.A."/>
            <person name="Heitman J."/>
        </authorList>
    </citation>
    <scope>NUCLEOTIDE SEQUENCE</scope>
    <source>
        <strain evidence="2">CBS 10117</strain>
    </source>
</reference>
<dbReference type="OrthoDB" id="2563484at2759"/>
<gene>
    <name evidence="1" type="ORF">I303_05580</name>
    <name evidence="2" type="ORF">I303_104975</name>
</gene>